<keyword evidence="5 15" id="KW-0223">Dioxygenase</keyword>
<dbReference type="GO" id="GO:0004411">
    <property type="term" value="F:homogentisate 1,2-dioxygenase activity"/>
    <property type="evidence" value="ECO:0007669"/>
    <property type="project" value="UniProtKB-UniRule"/>
</dbReference>
<evidence type="ECO:0000256" key="10">
    <source>
        <dbReference type="PIRSR" id="PIRSR605708-1"/>
    </source>
</evidence>
<feature type="active site" description="Proton acceptor" evidence="10">
    <location>
        <position position="307"/>
    </location>
</feature>
<feature type="compositionally biased region" description="Basic and acidic residues" evidence="12">
    <location>
        <begin position="1"/>
        <end position="16"/>
    </location>
</feature>
<keyword evidence="16" id="KW-1185">Reference proteome</keyword>
<dbReference type="RefSeq" id="WP_054784006.1">
    <property type="nucleotide sequence ID" value="NZ_FPBD01000007.1"/>
</dbReference>
<keyword evidence="8" id="KW-0585">Phenylalanine catabolism</keyword>
<dbReference type="EC" id="1.13.11.5" evidence="9"/>
<feature type="binding site" evidence="11">
    <location>
        <position position="386"/>
    </location>
    <ligand>
        <name>homogentisate</name>
        <dbReference type="ChEBI" id="CHEBI:16169"/>
    </ligand>
</feature>
<dbReference type="InterPro" id="IPR011051">
    <property type="entry name" value="RmlC_Cupin_sf"/>
</dbReference>
<comment type="cofactor">
    <cofactor evidence="1 11">
        <name>Fe cation</name>
        <dbReference type="ChEBI" id="CHEBI:24875"/>
    </cofactor>
</comment>
<dbReference type="PANTHER" id="PTHR11056:SF0">
    <property type="entry name" value="HOMOGENTISATE 1,2-DIOXYGENASE"/>
    <property type="match status" value="1"/>
</dbReference>
<dbReference type="GO" id="GO:0006559">
    <property type="term" value="P:L-phenylalanine catabolic process"/>
    <property type="evidence" value="ECO:0007669"/>
    <property type="project" value="UniProtKB-UniRule"/>
</dbReference>
<dbReference type="EMBL" id="FPBD01000007">
    <property type="protein sequence ID" value="SFU04941.1"/>
    <property type="molecule type" value="Genomic_DNA"/>
</dbReference>
<protein>
    <recommendedName>
        <fullName evidence="9">Homogentisate 1,2-dioxygenase</fullName>
        <ecNumber evidence="9">1.13.11.5</ecNumber>
    </recommendedName>
</protein>
<organism evidence="15 16">
    <name type="scientific">Pseudovibrio denitrificans</name>
    <dbReference type="NCBI Taxonomy" id="258256"/>
    <lineage>
        <taxon>Bacteria</taxon>
        <taxon>Pseudomonadati</taxon>
        <taxon>Pseudomonadota</taxon>
        <taxon>Alphaproteobacteria</taxon>
        <taxon>Hyphomicrobiales</taxon>
        <taxon>Stappiaceae</taxon>
        <taxon>Pseudovibrio</taxon>
    </lineage>
</organism>
<feature type="domain" description="Homogentisate 1,2-dioxygenase N-terminal" evidence="14">
    <location>
        <begin position="23"/>
        <end position="294"/>
    </location>
</feature>
<dbReference type="Pfam" id="PF20510">
    <property type="entry name" value="HgmA_N"/>
    <property type="match status" value="1"/>
</dbReference>
<dbReference type="GO" id="GO:0006572">
    <property type="term" value="P:L-tyrosine catabolic process"/>
    <property type="evidence" value="ECO:0007669"/>
    <property type="project" value="UniProtKB-UniRule"/>
</dbReference>
<keyword evidence="6" id="KW-0560">Oxidoreductase</keyword>
<evidence type="ECO:0000256" key="9">
    <source>
        <dbReference type="NCBIfam" id="TIGR01015"/>
    </source>
</evidence>
<evidence type="ECO:0000313" key="16">
    <source>
        <dbReference type="Proteomes" id="UP000183371"/>
    </source>
</evidence>
<dbReference type="Pfam" id="PF04209">
    <property type="entry name" value="HgmA_C"/>
    <property type="match status" value="1"/>
</dbReference>
<dbReference type="PANTHER" id="PTHR11056">
    <property type="entry name" value="HOMOGENTISATE 1,2-DIOXYGENASE"/>
    <property type="match status" value="1"/>
</dbReference>
<accession>A0A1I7CZW7</accession>
<dbReference type="InterPro" id="IPR005708">
    <property type="entry name" value="Homogentis_dOase"/>
</dbReference>
<dbReference type="Gene3D" id="2.60.120.10">
    <property type="entry name" value="Jelly Rolls"/>
    <property type="match status" value="1"/>
</dbReference>
<feature type="region of interest" description="Disordered" evidence="12">
    <location>
        <begin position="1"/>
        <end position="24"/>
    </location>
</feature>
<evidence type="ECO:0000256" key="3">
    <source>
        <dbReference type="ARBA" id="ARBA00022723"/>
    </source>
</evidence>
<dbReference type="InterPro" id="IPR046452">
    <property type="entry name" value="HgmA_N"/>
</dbReference>
<evidence type="ECO:0000256" key="1">
    <source>
        <dbReference type="ARBA" id="ARBA00001962"/>
    </source>
</evidence>
<evidence type="ECO:0000256" key="8">
    <source>
        <dbReference type="ARBA" id="ARBA00023232"/>
    </source>
</evidence>
<feature type="domain" description="Homogentisate 1,2-dioxygenase C-terminal" evidence="13">
    <location>
        <begin position="296"/>
        <end position="447"/>
    </location>
</feature>
<keyword evidence="3 11" id="KW-0479">Metal-binding</keyword>
<proteinExistence type="inferred from homology"/>
<dbReference type="FunFam" id="2.60.120.10:FF:000034">
    <property type="entry name" value="Homogentisate 1,2-dioxygenase"/>
    <property type="match status" value="1"/>
</dbReference>
<feature type="binding site" evidence="11">
    <location>
        <position position="356"/>
    </location>
    <ligand>
        <name>Fe cation</name>
        <dbReference type="ChEBI" id="CHEBI:24875"/>
    </ligand>
</feature>
<sequence length="454" mass="51172">MEKPTDQNPESTHDSRYGTTPGYMAGFGNDFESEALKGALPQGRNSPQRVEYGLYAEQLSGSPFTAPHRTLERSWLYRIRPSVKHLGRLQKIAHPYWKTAPNKIPDVVSLGQYRWDPVPFPEGQKLTFIDGIRTMTTAGDVGIQMGMAAHVYLANADMKDEYFYNADAELLVVPQIGRLKIATEFGLIDLEPLEICILPRGMAFKVSLPDGKARGFICENYGAKFTLPNRGPIGANCLANPRDFKTPVAQFEDIERPCHVTVKWCGEFHRTTIDHSPLDVVAWHGNYAPFKYDLRHFSPVGAISFDHPDPSIFTVLTAPTSEEGTANIDFVIFPPRWLPQEDTFRPPWYHKNIMSELMGNIYGQYDAKPHGFVPGGISLHNCMLPHGPDQEAFEKASHSNWDPVKLKDTMSFMFETRFPQQLTEFAGKEAPLQDDYVDCWSGLERKFDGTPGLK</sequence>
<comment type="similarity">
    <text evidence="2">Belongs to the homogentisate dioxygenase family.</text>
</comment>
<dbReference type="AlphaFoldDB" id="A0A1I7CZW7"/>
<gene>
    <name evidence="15" type="ORF">SAMN05444141_10775</name>
</gene>
<evidence type="ECO:0000259" key="13">
    <source>
        <dbReference type="Pfam" id="PF04209"/>
    </source>
</evidence>
<reference evidence="16" key="1">
    <citation type="submission" date="2016-10" db="EMBL/GenBank/DDBJ databases">
        <authorList>
            <person name="Varghese N."/>
            <person name="Submissions S."/>
        </authorList>
    </citation>
    <scope>NUCLEOTIDE SEQUENCE [LARGE SCALE GENOMIC DNA]</scope>
    <source>
        <strain evidence="16">DSM 17465</strain>
    </source>
</reference>
<evidence type="ECO:0000256" key="2">
    <source>
        <dbReference type="ARBA" id="ARBA00007757"/>
    </source>
</evidence>
<evidence type="ECO:0000256" key="5">
    <source>
        <dbReference type="ARBA" id="ARBA00022964"/>
    </source>
</evidence>
<name>A0A1I7CZW7_9HYPH</name>
<feature type="binding site" evidence="11">
    <location>
        <position position="386"/>
    </location>
    <ligand>
        <name>Fe cation</name>
        <dbReference type="ChEBI" id="CHEBI:24875"/>
    </ligand>
</feature>
<dbReference type="InterPro" id="IPR046451">
    <property type="entry name" value="HgmA_C"/>
</dbReference>
<evidence type="ECO:0000256" key="11">
    <source>
        <dbReference type="PIRSR" id="PIRSR605708-2"/>
    </source>
</evidence>
<evidence type="ECO:0000259" key="14">
    <source>
        <dbReference type="Pfam" id="PF20510"/>
    </source>
</evidence>
<dbReference type="CDD" id="cd07000">
    <property type="entry name" value="cupin_HGO_N"/>
    <property type="match status" value="1"/>
</dbReference>
<evidence type="ECO:0000256" key="7">
    <source>
        <dbReference type="ARBA" id="ARBA00023004"/>
    </source>
</evidence>
<dbReference type="Proteomes" id="UP000183371">
    <property type="component" value="Unassembled WGS sequence"/>
</dbReference>
<feature type="binding site" evidence="11">
    <location>
        <position position="365"/>
    </location>
    <ligand>
        <name>homogentisate</name>
        <dbReference type="ChEBI" id="CHEBI:16169"/>
    </ligand>
</feature>
<dbReference type="SUPFAM" id="SSF51182">
    <property type="entry name" value="RmlC-like cupins"/>
    <property type="match status" value="1"/>
</dbReference>
<dbReference type="GO" id="GO:0005737">
    <property type="term" value="C:cytoplasm"/>
    <property type="evidence" value="ECO:0007669"/>
    <property type="project" value="TreeGrafter"/>
</dbReference>
<evidence type="ECO:0000256" key="6">
    <source>
        <dbReference type="ARBA" id="ARBA00023002"/>
    </source>
</evidence>
<feature type="binding site" evidence="11">
    <location>
        <position position="350"/>
    </location>
    <ligand>
        <name>Fe cation</name>
        <dbReference type="ChEBI" id="CHEBI:24875"/>
    </ligand>
</feature>
<evidence type="ECO:0000256" key="4">
    <source>
        <dbReference type="ARBA" id="ARBA00022878"/>
    </source>
</evidence>
<keyword evidence="4" id="KW-0828">Tyrosine catabolism</keyword>
<dbReference type="GO" id="GO:0046872">
    <property type="term" value="F:metal ion binding"/>
    <property type="evidence" value="ECO:0007669"/>
    <property type="project" value="UniProtKB-KW"/>
</dbReference>
<keyword evidence="7 11" id="KW-0408">Iron</keyword>
<dbReference type="InterPro" id="IPR014710">
    <property type="entry name" value="RmlC-like_jellyroll"/>
</dbReference>
<evidence type="ECO:0000313" key="15">
    <source>
        <dbReference type="EMBL" id="SFU04941.1"/>
    </source>
</evidence>
<evidence type="ECO:0000256" key="12">
    <source>
        <dbReference type="SAM" id="MobiDB-lite"/>
    </source>
</evidence>
<dbReference type="NCBIfam" id="TIGR01015">
    <property type="entry name" value="hmgA"/>
    <property type="match status" value="1"/>
</dbReference>